<dbReference type="AlphaFoldDB" id="B0PDQ6"/>
<keyword evidence="2" id="KW-1185">Reference proteome</keyword>
<comment type="caution">
    <text evidence="1">The sequence shown here is derived from an EMBL/GenBank/DDBJ whole genome shotgun (WGS) entry which is preliminary data.</text>
</comment>
<sequence>MQSAIDKKLAICALPALGYFIKTRLPAERADAQKIAVKQLFFILAAIILLIES</sequence>
<reference evidence="1" key="1">
    <citation type="submission" date="2007-11" db="EMBL/GenBank/DDBJ databases">
        <authorList>
            <person name="Fulton L."/>
            <person name="Clifton S."/>
            <person name="Fulton B."/>
            <person name="Xu J."/>
            <person name="Minx P."/>
            <person name="Pepin K.H."/>
            <person name="Johnson M."/>
            <person name="Thiruvilangam P."/>
            <person name="Bhonagiri V."/>
            <person name="Nash W.E."/>
            <person name="Mardis E.R."/>
            <person name="Wilson R.K."/>
        </authorList>
    </citation>
    <scope>NUCLEOTIDE SEQUENCE [LARGE SCALE GENOMIC DNA]</scope>
    <source>
        <strain evidence="1">DSM 17241</strain>
    </source>
</reference>
<proteinExistence type="predicted"/>
<reference evidence="1" key="2">
    <citation type="submission" date="2013-09" db="EMBL/GenBank/DDBJ databases">
        <title>Draft genome sequence of Anaerotruncus colihominis(DSM 17241).</title>
        <authorList>
            <person name="Sudarsanam P."/>
            <person name="Ley R."/>
            <person name="Guruge J."/>
            <person name="Turnbaugh P.J."/>
            <person name="Mahowald M."/>
            <person name="Liep D."/>
            <person name="Gordon J."/>
        </authorList>
    </citation>
    <scope>NUCLEOTIDE SEQUENCE</scope>
    <source>
        <strain evidence="1">DSM 17241</strain>
    </source>
</reference>
<gene>
    <name evidence="1" type="ORF">ANACOL_03211</name>
</gene>
<evidence type="ECO:0000313" key="2">
    <source>
        <dbReference type="Proteomes" id="UP000003803"/>
    </source>
</evidence>
<protein>
    <submittedName>
        <fullName evidence="1">Uncharacterized protein</fullName>
    </submittedName>
</protein>
<organism evidence="1 2">
    <name type="scientific">Anaerotruncus colihominis DSM 17241</name>
    <dbReference type="NCBI Taxonomy" id="445972"/>
    <lineage>
        <taxon>Bacteria</taxon>
        <taxon>Bacillati</taxon>
        <taxon>Bacillota</taxon>
        <taxon>Clostridia</taxon>
        <taxon>Eubacteriales</taxon>
        <taxon>Oscillospiraceae</taxon>
        <taxon>Anaerotruncus</taxon>
    </lineage>
</organism>
<evidence type="ECO:0000313" key="1">
    <source>
        <dbReference type="EMBL" id="EDS10608.1"/>
    </source>
</evidence>
<name>B0PDQ6_9FIRM</name>
<dbReference type="Proteomes" id="UP000003803">
    <property type="component" value="Unassembled WGS sequence"/>
</dbReference>
<dbReference type="EMBL" id="ABGD02000024">
    <property type="protein sequence ID" value="EDS10608.1"/>
    <property type="molecule type" value="Genomic_DNA"/>
</dbReference>
<accession>B0PDQ6</accession>
<dbReference type="HOGENOM" id="CLU_3057897_0_0_9"/>